<gene>
    <name evidence="2" type="ORF">LFA_2906</name>
</gene>
<dbReference type="AlphaFoldDB" id="A0A098G9U5"/>
<name>A0A098G9U5_9GAMM</name>
<dbReference type="PROSITE" id="PS51186">
    <property type="entry name" value="GNAT"/>
    <property type="match status" value="1"/>
</dbReference>
<reference evidence="3" key="1">
    <citation type="submission" date="2014-09" db="EMBL/GenBank/DDBJ databases">
        <authorList>
            <person name="Gomez-Valero L."/>
        </authorList>
    </citation>
    <scope>NUCLEOTIDE SEQUENCE [LARGE SCALE GENOMIC DNA]</scope>
    <source>
        <strain evidence="3">ATCC700992</strain>
    </source>
</reference>
<dbReference type="CDD" id="cd04301">
    <property type="entry name" value="NAT_SF"/>
    <property type="match status" value="1"/>
</dbReference>
<evidence type="ECO:0000313" key="3">
    <source>
        <dbReference type="Proteomes" id="UP000032430"/>
    </source>
</evidence>
<dbReference type="GO" id="GO:0016747">
    <property type="term" value="F:acyltransferase activity, transferring groups other than amino-acyl groups"/>
    <property type="evidence" value="ECO:0007669"/>
    <property type="project" value="InterPro"/>
</dbReference>
<dbReference type="SUPFAM" id="SSF55729">
    <property type="entry name" value="Acyl-CoA N-acyltransferases (Nat)"/>
    <property type="match status" value="1"/>
</dbReference>
<sequence length="140" mass="16005">MSQPYEFSIATNAEAETLNDKIDAFNGKQVSFYGDVETLIDYVIKDNGNIIAGIRSCFYLGKCLAINVLFVDENHRHKGLGSLLLNKVETKAAALGARLFHLDTFDFQAKDFYLKYGYEIFGILEDCPPGYKRYYMRKYL</sequence>
<dbReference type="KEGG" id="lfa:LFA_2906"/>
<feature type="domain" description="N-acetyltransferase" evidence="1">
    <location>
        <begin position="5"/>
        <end position="140"/>
    </location>
</feature>
<keyword evidence="3" id="KW-1185">Reference proteome</keyword>
<dbReference type="Proteomes" id="UP000032430">
    <property type="component" value="Chromosome I"/>
</dbReference>
<dbReference type="RefSeq" id="WP_045096618.1">
    <property type="nucleotide sequence ID" value="NZ_LN614827.1"/>
</dbReference>
<dbReference type="Pfam" id="PF00583">
    <property type="entry name" value="Acetyltransf_1"/>
    <property type="match status" value="1"/>
</dbReference>
<evidence type="ECO:0000313" key="2">
    <source>
        <dbReference type="EMBL" id="CEG58260.1"/>
    </source>
</evidence>
<accession>A0A098G9U5</accession>
<organism evidence="2 3">
    <name type="scientific">Legionella fallonii LLAP-10</name>
    <dbReference type="NCBI Taxonomy" id="1212491"/>
    <lineage>
        <taxon>Bacteria</taxon>
        <taxon>Pseudomonadati</taxon>
        <taxon>Pseudomonadota</taxon>
        <taxon>Gammaproteobacteria</taxon>
        <taxon>Legionellales</taxon>
        <taxon>Legionellaceae</taxon>
        <taxon>Legionella</taxon>
    </lineage>
</organism>
<evidence type="ECO:0000259" key="1">
    <source>
        <dbReference type="PROSITE" id="PS51186"/>
    </source>
</evidence>
<dbReference type="STRING" id="1212491.LFA_2906"/>
<dbReference type="Gene3D" id="3.40.630.30">
    <property type="match status" value="1"/>
</dbReference>
<protein>
    <recommendedName>
        <fullName evidence="1">N-acetyltransferase domain-containing protein</fullName>
    </recommendedName>
</protein>
<dbReference type="InterPro" id="IPR016181">
    <property type="entry name" value="Acyl_CoA_acyltransferase"/>
</dbReference>
<dbReference type="OrthoDB" id="9787920at2"/>
<dbReference type="InterPro" id="IPR000182">
    <property type="entry name" value="GNAT_dom"/>
</dbReference>
<dbReference type="EMBL" id="LN614827">
    <property type="protein sequence ID" value="CEG58260.1"/>
    <property type="molecule type" value="Genomic_DNA"/>
</dbReference>
<proteinExistence type="predicted"/>
<dbReference type="HOGENOM" id="CLU_115862_2_0_6"/>